<dbReference type="RefSeq" id="WP_076353141.1">
    <property type="nucleotide sequence ID" value="NZ_CP033926.1"/>
</dbReference>
<dbReference type="KEGG" id="cjt:EG359_16125"/>
<keyword evidence="1" id="KW-0732">Signal</keyword>
<dbReference type="STRING" id="112234.SAMN05421768_103417"/>
<keyword evidence="5" id="KW-1185">Reference proteome</keyword>
<proteinExistence type="predicted"/>
<evidence type="ECO:0000313" key="3">
    <source>
        <dbReference type="EMBL" id="SIS33756.1"/>
    </source>
</evidence>
<reference evidence="3 4" key="1">
    <citation type="submission" date="2017-01" db="EMBL/GenBank/DDBJ databases">
        <authorList>
            <person name="Mah S.A."/>
            <person name="Swanson W.J."/>
            <person name="Moy G.W."/>
            <person name="Vacquier V.D."/>
        </authorList>
    </citation>
    <scope>NUCLEOTIDE SEQUENCE [LARGE SCALE GENOMIC DNA]</scope>
    <source>
        <strain evidence="3 4">DSM 16927</strain>
    </source>
</reference>
<reference evidence="2 5" key="2">
    <citation type="submission" date="2018-11" db="EMBL/GenBank/DDBJ databases">
        <title>Proposal to divide the Flavobacteriaceae and reorganize its genera based on Amino Acid Identity values calculated from whole genome sequences.</title>
        <authorList>
            <person name="Nicholson A.C."/>
            <person name="Gulvik C.A."/>
            <person name="Whitney A.M."/>
            <person name="Humrighouse B.W."/>
            <person name="Bell M."/>
            <person name="Holmes B."/>
            <person name="Steigerwalt A.G."/>
            <person name="Villarma A."/>
            <person name="Sheth M."/>
            <person name="Batra D."/>
            <person name="Pryor J."/>
            <person name="Bernardet J.-F."/>
            <person name="Hugo C."/>
            <person name="Kampfer P."/>
            <person name="Newman J."/>
            <person name="McQuiston J.R."/>
        </authorList>
    </citation>
    <scope>NUCLEOTIDE SEQUENCE [LARGE SCALE GENOMIC DNA]</scope>
    <source>
        <strain evidence="2 5">DSM 16927</strain>
    </source>
</reference>
<dbReference type="Proteomes" id="UP000186106">
    <property type="component" value="Unassembled WGS sequence"/>
</dbReference>
<dbReference type="EMBL" id="CP033926">
    <property type="protein sequence ID" value="AZB01047.1"/>
    <property type="molecule type" value="Genomic_DNA"/>
</dbReference>
<dbReference type="AlphaFoldDB" id="A0A1N7I9H4"/>
<dbReference type="OrthoDB" id="1273065at2"/>
<evidence type="ECO:0000313" key="2">
    <source>
        <dbReference type="EMBL" id="AZB01047.1"/>
    </source>
</evidence>
<evidence type="ECO:0000256" key="1">
    <source>
        <dbReference type="SAM" id="SignalP"/>
    </source>
</evidence>
<dbReference type="Proteomes" id="UP000279541">
    <property type="component" value="Chromosome"/>
</dbReference>
<organism evidence="3 4">
    <name type="scientific">Chryseobacterium joostei</name>
    <dbReference type="NCBI Taxonomy" id="112234"/>
    <lineage>
        <taxon>Bacteria</taxon>
        <taxon>Pseudomonadati</taxon>
        <taxon>Bacteroidota</taxon>
        <taxon>Flavobacteriia</taxon>
        <taxon>Flavobacteriales</taxon>
        <taxon>Weeksellaceae</taxon>
        <taxon>Chryseobacterium group</taxon>
        <taxon>Chryseobacterium</taxon>
    </lineage>
</organism>
<feature type="chain" id="PRO_5044563360" evidence="1">
    <location>
        <begin position="19"/>
        <end position="244"/>
    </location>
</feature>
<sequence length="244" mass="25989">MKKIFFVQFLLFIGFASAQVGINTANPVNILDVNGDINVRKELRTGGTNNLKGSSGLAGDIFHNNTDLPANDWKAVKIADGMGSMSLFSINTVADKTGVSFSGNNGQSVPYYEGNSINGWTVIPSASDTFSVTNGNNKVTFSFQTTVQKTGNNSASFACGVFVDDTLRAVRTEVLLGESGAYKIFNLNATLANLTPQNQYKVKVACIKRAISGNTLGIGRAVDATFLNSDMSQSVLTTSVLQPY</sequence>
<gene>
    <name evidence="2" type="ORF">EG359_16125</name>
    <name evidence="3" type="ORF">SAMN05421768_103417</name>
</gene>
<evidence type="ECO:0000313" key="5">
    <source>
        <dbReference type="Proteomes" id="UP000279541"/>
    </source>
</evidence>
<dbReference type="EMBL" id="FTNZ01000003">
    <property type="protein sequence ID" value="SIS33756.1"/>
    <property type="molecule type" value="Genomic_DNA"/>
</dbReference>
<accession>A0A1N7I9H4</accession>
<name>A0A1N7I9H4_9FLAO</name>
<evidence type="ECO:0000313" key="4">
    <source>
        <dbReference type="Proteomes" id="UP000186106"/>
    </source>
</evidence>
<protein>
    <submittedName>
        <fullName evidence="3">Uncharacterized protein</fullName>
    </submittedName>
</protein>
<feature type="signal peptide" evidence="1">
    <location>
        <begin position="1"/>
        <end position="18"/>
    </location>
</feature>